<dbReference type="Gene3D" id="3.90.70.10">
    <property type="entry name" value="Cysteine proteinases"/>
    <property type="match status" value="1"/>
</dbReference>
<evidence type="ECO:0000313" key="11">
    <source>
        <dbReference type="EMBL" id="MBM7132262.1"/>
    </source>
</evidence>
<comment type="caution">
    <text evidence="11">The sequence shown here is derived from an EMBL/GenBank/DDBJ whole genome shotgun (WGS) entry which is preliminary data.</text>
</comment>
<dbReference type="PANTHER" id="PTHR24221:SF606">
    <property type="entry name" value="COLICIN V SECRETION-PROCESSING ATP-BINDING PROTEIN"/>
    <property type="match status" value="1"/>
</dbReference>
<dbReference type="InterPro" id="IPR005074">
    <property type="entry name" value="Peptidase_C39"/>
</dbReference>
<comment type="subcellular location">
    <subcellularLocation>
        <location evidence="1">Cell membrane</location>
        <topology evidence="1">Multi-pass membrane protein</topology>
    </subcellularLocation>
</comment>
<dbReference type="SUPFAM" id="SSF90123">
    <property type="entry name" value="ABC transporter transmembrane region"/>
    <property type="match status" value="1"/>
</dbReference>
<evidence type="ECO:0000259" key="9">
    <source>
        <dbReference type="PROSITE" id="PS50929"/>
    </source>
</evidence>
<dbReference type="InterPro" id="IPR003593">
    <property type="entry name" value="AAA+_ATPase"/>
</dbReference>
<keyword evidence="5 7" id="KW-1133">Transmembrane helix</keyword>
<dbReference type="CDD" id="cd18567">
    <property type="entry name" value="ABC_6TM_CvaB_RaxB_like"/>
    <property type="match status" value="1"/>
</dbReference>
<dbReference type="Proteomes" id="UP001430193">
    <property type="component" value="Unassembled WGS sequence"/>
</dbReference>
<evidence type="ECO:0000256" key="7">
    <source>
        <dbReference type="SAM" id="Phobius"/>
    </source>
</evidence>
<dbReference type="InterPro" id="IPR039421">
    <property type="entry name" value="Type_1_exporter"/>
</dbReference>
<gene>
    <name evidence="11" type="ORF">ISS99_22250</name>
</gene>
<organism evidence="11 12">
    <name type="scientific">Dyella mobilis</name>
    <dbReference type="NCBI Taxonomy" id="1849582"/>
    <lineage>
        <taxon>Bacteria</taxon>
        <taxon>Pseudomonadati</taxon>
        <taxon>Pseudomonadota</taxon>
        <taxon>Gammaproteobacteria</taxon>
        <taxon>Lysobacterales</taxon>
        <taxon>Rhodanobacteraceae</taxon>
        <taxon>Dyella</taxon>
    </lineage>
</organism>
<feature type="transmembrane region" description="Helical" evidence="7">
    <location>
        <begin position="293"/>
        <end position="322"/>
    </location>
</feature>
<dbReference type="PROSITE" id="PS50929">
    <property type="entry name" value="ABC_TM1F"/>
    <property type="match status" value="1"/>
</dbReference>
<sequence>MFKYLLRLFRRRSVPMILQAEANECGIACLAMIFRAHGVNIGMRGMRDKFPPSPHGASVRELMQIGRLMNFRATAYRIDPENLGEMLSPCVVLMDVSHFMVLTRLGTDGINLHDPAEGEVSLGFREFANRFTGVVIDLRPSGRFDDAQKPERSNVFRFLVSGFVSQRLRVSVILLLALILEVLFAVSPLLVQTFTDSVVPSSDYHLAWLLMGGFSLVALLQLAFGLYRGLLLSRLSEHLFVEWNIRIGEALMSLPYAFFMRRAATDVYSRFRSIDNIQRTVTTKFVESALDGIGVVFTLTMIVIYSKILAIFTVLTAIVYAGSRQLTVDRARKAERHEIRETSQQHGRLLEMLNAIHTIKSGGMEAIQLSRYEARTRAAAHASATLQMWTFTSSAIAKFLIQFHTVIAIGLGSIVCMRGQMTFGMVIAYVSYSTQFIDRSTKVSDVVADSRLVKIHAERLSDIVDEKKMVPGVVHLPFGDAIGIRVENLSFGYGNHDDDVIANASFSIEPGECVAIVGRSGLGKSTLMKLMNGLLVPKRGEILYDGISVSSISPVDLHNSVATVLQDDQLFGGTIFENIASFAPQYDRERVIEVAKRAEIHDEIMQMPMGYETGVINMGKSLSGGQKQRILLARALYRRPRLLFLDEATSHLDSRNEQAINRAISALRITRVIVAHRADTIRMAERVIDLAAFCAGYASEASHV</sequence>
<dbReference type="InterPro" id="IPR011527">
    <property type="entry name" value="ABC1_TM_dom"/>
</dbReference>
<evidence type="ECO:0000256" key="2">
    <source>
        <dbReference type="ARBA" id="ARBA00022692"/>
    </source>
</evidence>
<name>A0ABS2KM71_9GAMM</name>
<evidence type="ECO:0000256" key="1">
    <source>
        <dbReference type="ARBA" id="ARBA00004651"/>
    </source>
</evidence>
<evidence type="ECO:0000256" key="6">
    <source>
        <dbReference type="ARBA" id="ARBA00023136"/>
    </source>
</evidence>
<dbReference type="SUPFAM" id="SSF52540">
    <property type="entry name" value="P-loop containing nucleoside triphosphate hydrolases"/>
    <property type="match status" value="1"/>
</dbReference>
<dbReference type="InterPro" id="IPR003439">
    <property type="entry name" value="ABC_transporter-like_ATP-bd"/>
</dbReference>
<dbReference type="Pfam" id="PF03412">
    <property type="entry name" value="Peptidase_C39"/>
    <property type="match status" value="1"/>
</dbReference>
<dbReference type="EMBL" id="JADIKF010000040">
    <property type="protein sequence ID" value="MBM7132262.1"/>
    <property type="molecule type" value="Genomic_DNA"/>
</dbReference>
<evidence type="ECO:0000256" key="5">
    <source>
        <dbReference type="ARBA" id="ARBA00022989"/>
    </source>
</evidence>
<keyword evidence="4" id="KW-0067">ATP-binding</keyword>
<dbReference type="PROSITE" id="PS50990">
    <property type="entry name" value="PEPTIDASE_C39"/>
    <property type="match status" value="1"/>
</dbReference>
<feature type="domain" description="ABC transporter" evidence="8">
    <location>
        <begin position="484"/>
        <end position="701"/>
    </location>
</feature>
<accession>A0ABS2KM71</accession>
<dbReference type="PROSITE" id="PS00211">
    <property type="entry name" value="ABC_TRANSPORTER_1"/>
    <property type="match status" value="1"/>
</dbReference>
<keyword evidence="6 7" id="KW-0472">Membrane</keyword>
<dbReference type="Pfam" id="PF00005">
    <property type="entry name" value="ABC_tran"/>
    <property type="match status" value="1"/>
</dbReference>
<evidence type="ECO:0000313" key="12">
    <source>
        <dbReference type="Proteomes" id="UP001430193"/>
    </source>
</evidence>
<keyword evidence="12" id="KW-1185">Reference proteome</keyword>
<dbReference type="Gene3D" id="1.20.1560.10">
    <property type="entry name" value="ABC transporter type 1, transmembrane domain"/>
    <property type="match status" value="1"/>
</dbReference>
<evidence type="ECO:0000256" key="4">
    <source>
        <dbReference type="ARBA" id="ARBA00022840"/>
    </source>
</evidence>
<proteinExistence type="predicted"/>
<evidence type="ECO:0000256" key="3">
    <source>
        <dbReference type="ARBA" id="ARBA00022741"/>
    </source>
</evidence>
<reference evidence="11" key="1">
    <citation type="submission" date="2020-10" db="EMBL/GenBank/DDBJ databases">
        <title>Phylogeny of dyella-like bacteria.</title>
        <authorList>
            <person name="Fu J."/>
        </authorList>
    </citation>
    <scope>NUCLEOTIDE SEQUENCE</scope>
    <source>
        <strain evidence="11">DHON07</strain>
    </source>
</reference>
<evidence type="ECO:0000259" key="8">
    <source>
        <dbReference type="PROSITE" id="PS50893"/>
    </source>
</evidence>
<feature type="transmembrane region" description="Helical" evidence="7">
    <location>
        <begin position="206"/>
        <end position="227"/>
    </location>
</feature>
<dbReference type="SMART" id="SM00382">
    <property type="entry name" value="AAA"/>
    <property type="match status" value="1"/>
</dbReference>
<dbReference type="InterPro" id="IPR027417">
    <property type="entry name" value="P-loop_NTPase"/>
</dbReference>
<feature type="transmembrane region" description="Helical" evidence="7">
    <location>
        <begin position="239"/>
        <end position="259"/>
    </location>
</feature>
<dbReference type="Pfam" id="PF00664">
    <property type="entry name" value="ABC_membrane"/>
    <property type="match status" value="1"/>
</dbReference>
<dbReference type="PANTHER" id="PTHR24221">
    <property type="entry name" value="ATP-BINDING CASSETTE SUB-FAMILY B"/>
    <property type="match status" value="1"/>
</dbReference>
<keyword evidence="3" id="KW-0547">Nucleotide-binding</keyword>
<feature type="domain" description="ABC transmembrane type-1" evidence="9">
    <location>
        <begin position="172"/>
        <end position="452"/>
    </location>
</feature>
<dbReference type="InterPro" id="IPR017871">
    <property type="entry name" value="ABC_transporter-like_CS"/>
</dbReference>
<dbReference type="InterPro" id="IPR036640">
    <property type="entry name" value="ABC1_TM_sf"/>
</dbReference>
<feature type="transmembrane region" description="Helical" evidence="7">
    <location>
        <begin position="172"/>
        <end position="194"/>
    </location>
</feature>
<dbReference type="RefSeq" id="WP_204633776.1">
    <property type="nucleotide sequence ID" value="NZ_JADIKF010000040.1"/>
</dbReference>
<dbReference type="PROSITE" id="PS50893">
    <property type="entry name" value="ABC_TRANSPORTER_2"/>
    <property type="match status" value="1"/>
</dbReference>
<evidence type="ECO:0000259" key="10">
    <source>
        <dbReference type="PROSITE" id="PS50990"/>
    </source>
</evidence>
<keyword evidence="2 7" id="KW-0812">Transmembrane</keyword>
<protein>
    <submittedName>
        <fullName evidence="11">Peptidase domain-containing ABC transporter</fullName>
    </submittedName>
</protein>
<dbReference type="Gene3D" id="3.40.50.300">
    <property type="entry name" value="P-loop containing nucleotide triphosphate hydrolases"/>
    <property type="match status" value="1"/>
</dbReference>
<feature type="domain" description="Peptidase C39" evidence="10">
    <location>
        <begin position="19"/>
        <end position="138"/>
    </location>
</feature>